<dbReference type="EMBL" id="CADCUP010000022">
    <property type="protein sequence ID" value="CAA9373509.1"/>
    <property type="molecule type" value="Genomic_DNA"/>
</dbReference>
<dbReference type="Gene3D" id="1.20.120.340">
    <property type="entry name" value="Flagellar protein FliS"/>
    <property type="match status" value="1"/>
</dbReference>
<dbReference type="GO" id="GO:0071973">
    <property type="term" value="P:bacterial-type flagellum-dependent cell motility"/>
    <property type="evidence" value="ECO:0007669"/>
    <property type="project" value="TreeGrafter"/>
</dbReference>
<organism evidence="6">
    <name type="scientific">uncultured Nocardioides sp</name>
    <dbReference type="NCBI Taxonomy" id="198441"/>
    <lineage>
        <taxon>Bacteria</taxon>
        <taxon>Bacillati</taxon>
        <taxon>Actinomycetota</taxon>
        <taxon>Actinomycetes</taxon>
        <taxon>Propionibacteriales</taxon>
        <taxon>Nocardioidaceae</taxon>
        <taxon>Nocardioides</taxon>
        <taxon>environmental samples</taxon>
    </lineage>
</organism>
<name>A0A6J4MZK3_9ACTN</name>
<dbReference type="Pfam" id="PF02561">
    <property type="entry name" value="FliS"/>
    <property type="match status" value="1"/>
</dbReference>
<sequence length="126" mass="13735">MNPNARAAYLDASIATASPARLLVMLFDRLRLDISRALEAQHGGDHQAAHGQLLHAQDIVMELRVSLKPELFDAGPALAGLYDFLHGHLVQANVRRDPTLTEQCLKIAGDLGDTWREAAMQQALSA</sequence>
<evidence type="ECO:0000256" key="2">
    <source>
        <dbReference type="ARBA" id="ARBA00008787"/>
    </source>
</evidence>
<keyword evidence="6" id="KW-0966">Cell projection</keyword>
<evidence type="ECO:0000313" key="6">
    <source>
        <dbReference type="EMBL" id="CAA9373509.1"/>
    </source>
</evidence>
<reference evidence="6" key="1">
    <citation type="submission" date="2020-02" db="EMBL/GenBank/DDBJ databases">
        <authorList>
            <person name="Meier V. D."/>
        </authorList>
    </citation>
    <scope>NUCLEOTIDE SEQUENCE</scope>
    <source>
        <strain evidence="6">AVDCRST_MAG06</strain>
    </source>
</reference>
<dbReference type="SUPFAM" id="SSF101116">
    <property type="entry name" value="Flagellar export chaperone FliS"/>
    <property type="match status" value="1"/>
</dbReference>
<dbReference type="GO" id="GO:0044780">
    <property type="term" value="P:bacterial-type flagellum assembly"/>
    <property type="evidence" value="ECO:0007669"/>
    <property type="project" value="InterPro"/>
</dbReference>
<proteinExistence type="inferred from homology"/>
<keyword evidence="6" id="KW-0969">Cilium</keyword>
<dbReference type="AlphaFoldDB" id="A0A6J4MZK3"/>
<dbReference type="RefSeq" id="WP_295656331.1">
    <property type="nucleotide sequence ID" value="NZ_CADCUP010000022.1"/>
</dbReference>
<accession>A0A6J4MZK3</accession>
<dbReference type="CDD" id="cd16098">
    <property type="entry name" value="FliS"/>
    <property type="match status" value="1"/>
</dbReference>
<comment type="subcellular location">
    <subcellularLocation>
        <location evidence="1">Cytoplasm</location>
        <location evidence="1">Cytosol</location>
    </subcellularLocation>
</comment>
<dbReference type="PANTHER" id="PTHR34773">
    <property type="entry name" value="FLAGELLAR SECRETION CHAPERONE FLIS"/>
    <property type="match status" value="1"/>
</dbReference>
<protein>
    <submittedName>
        <fullName evidence="6">Flagellar biosynthesis protein FliS</fullName>
    </submittedName>
</protein>
<dbReference type="InterPro" id="IPR003713">
    <property type="entry name" value="FliS"/>
</dbReference>
<dbReference type="InterPro" id="IPR036584">
    <property type="entry name" value="FliS_sf"/>
</dbReference>
<dbReference type="NCBIfam" id="TIGR00208">
    <property type="entry name" value="fliS"/>
    <property type="match status" value="1"/>
</dbReference>
<evidence type="ECO:0000256" key="5">
    <source>
        <dbReference type="ARBA" id="ARBA00023186"/>
    </source>
</evidence>
<keyword evidence="3" id="KW-0963">Cytoplasm</keyword>
<comment type="similarity">
    <text evidence="2">Belongs to the FliS family.</text>
</comment>
<dbReference type="PANTHER" id="PTHR34773:SF1">
    <property type="entry name" value="FLAGELLAR SECRETION CHAPERONE FLIS"/>
    <property type="match status" value="1"/>
</dbReference>
<keyword evidence="4" id="KW-1005">Bacterial flagellum biogenesis</keyword>
<evidence type="ECO:0000256" key="3">
    <source>
        <dbReference type="ARBA" id="ARBA00022490"/>
    </source>
</evidence>
<keyword evidence="5" id="KW-0143">Chaperone</keyword>
<evidence type="ECO:0000256" key="4">
    <source>
        <dbReference type="ARBA" id="ARBA00022795"/>
    </source>
</evidence>
<dbReference type="GO" id="GO:0005829">
    <property type="term" value="C:cytosol"/>
    <property type="evidence" value="ECO:0007669"/>
    <property type="project" value="UniProtKB-SubCell"/>
</dbReference>
<gene>
    <name evidence="6" type="ORF">AVDCRST_MAG06-268</name>
</gene>
<evidence type="ECO:0000256" key="1">
    <source>
        <dbReference type="ARBA" id="ARBA00004514"/>
    </source>
</evidence>
<keyword evidence="6" id="KW-0282">Flagellum</keyword>